<feature type="domain" description="HMA" evidence="1">
    <location>
        <begin position="1"/>
        <end position="69"/>
    </location>
</feature>
<name>A0A151U2I6_CAJCA</name>
<accession>A0A151U2I6</accession>
<dbReference type="Gene3D" id="3.30.70.100">
    <property type="match status" value="1"/>
</dbReference>
<gene>
    <name evidence="2" type="ORF">KK1_006129</name>
</gene>
<dbReference type="EMBL" id="CM003604">
    <property type="protein sequence ID" value="KYP73503.1"/>
    <property type="molecule type" value="Genomic_DNA"/>
</dbReference>
<evidence type="ECO:0000259" key="1">
    <source>
        <dbReference type="PROSITE" id="PS50846"/>
    </source>
</evidence>
<feature type="non-terminal residue" evidence="2">
    <location>
        <position position="1"/>
    </location>
</feature>
<dbReference type="OMA" id="KFKHATI"/>
<keyword evidence="3" id="KW-1185">Reference proteome</keyword>
<dbReference type="Pfam" id="PF00403">
    <property type="entry name" value="HMA"/>
    <property type="match status" value="1"/>
</dbReference>
<evidence type="ECO:0000313" key="2">
    <source>
        <dbReference type="EMBL" id="KYP73503.1"/>
    </source>
</evidence>
<dbReference type="AlphaFoldDB" id="A0A151U2I6"/>
<dbReference type="PANTHER" id="PTHR46371">
    <property type="entry name" value="OS04G0464100 PROTEIN"/>
    <property type="match status" value="1"/>
</dbReference>
<dbReference type="InterPro" id="IPR044296">
    <property type="entry name" value="HIPP46"/>
</dbReference>
<reference evidence="2 3" key="1">
    <citation type="journal article" date="2012" name="Nat. Biotechnol.">
        <title>Draft genome sequence of pigeonpea (Cajanus cajan), an orphan legume crop of resource-poor farmers.</title>
        <authorList>
            <person name="Varshney R.K."/>
            <person name="Chen W."/>
            <person name="Li Y."/>
            <person name="Bharti A.K."/>
            <person name="Saxena R.K."/>
            <person name="Schlueter J.A."/>
            <person name="Donoghue M.T."/>
            <person name="Azam S."/>
            <person name="Fan G."/>
            <person name="Whaley A.M."/>
            <person name="Farmer A.D."/>
            <person name="Sheridan J."/>
            <person name="Iwata A."/>
            <person name="Tuteja R."/>
            <person name="Penmetsa R.V."/>
            <person name="Wu W."/>
            <person name="Upadhyaya H.D."/>
            <person name="Yang S.P."/>
            <person name="Shah T."/>
            <person name="Saxena K.B."/>
            <person name="Michael T."/>
            <person name="McCombie W.R."/>
            <person name="Yang B."/>
            <person name="Zhang G."/>
            <person name="Yang H."/>
            <person name="Wang J."/>
            <person name="Spillane C."/>
            <person name="Cook D.R."/>
            <person name="May G.D."/>
            <person name="Xu X."/>
            <person name="Jackson S.A."/>
        </authorList>
    </citation>
    <scope>NUCLEOTIDE SEQUENCE [LARGE SCALE GENOMIC DNA]</scope>
    <source>
        <strain evidence="3">cv. Asha</strain>
    </source>
</reference>
<sequence>QKIVIKVQMDCEKCRSKALKIAAVAKGVSSVSLEGEEKDQVAVTGDGVDSVCLAKTLRKKFKHATILSVEKVKDKDKDKKEDETKIIPLLHYPLPVPCQYDEYGSYCIIM</sequence>
<dbReference type="Gramene" id="C.cajan_05979.t">
    <property type="protein sequence ID" value="C.cajan_05979.t"/>
    <property type="gene ID" value="C.cajan_05979"/>
</dbReference>
<proteinExistence type="predicted"/>
<dbReference type="Proteomes" id="UP000075243">
    <property type="component" value="Chromosome 2"/>
</dbReference>
<dbReference type="GO" id="GO:0046872">
    <property type="term" value="F:metal ion binding"/>
    <property type="evidence" value="ECO:0007669"/>
    <property type="project" value="InterPro"/>
</dbReference>
<organism evidence="2 3">
    <name type="scientific">Cajanus cajan</name>
    <name type="common">Pigeon pea</name>
    <name type="synonym">Cajanus indicus</name>
    <dbReference type="NCBI Taxonomy" id="3821"/>
    <lineage>
        <taxon>Eukaryota</taxon>
        <taxon>Viridiplantae</taxon>
        <taxon>Streptophyta</taxon>
        <taxon>Embryophyta</taxon>
        <taxon>Tracheophyta</taxon>
        <taxon>Spermatophyta</taxon>
        <taxon>Magnoliopsida</taxon>
        <taxon>eudicotyledons</taxon>
        <taxon>Gunneridae</taxon>
        <taxon>Pentapetalae</taxon>
        <taxon>rosids</taxon>
        <taxon>fabids</taxon>
        <taxon>Fabales</taxon>
        <taxon>Fabaceae</taxon>
        <taxon>Papilionoideae</taxon>
        <taxon>50 kb inversion clade</taxon>
        <taxon>NPAAA clade</taxon>
        <taxon>indigoferoid/millettioid clade</taxon>
        <taxon>Phaseoleae</taxon>
        <taxon>Cajanus</taxon>
    </lineage>
</organism>
<dbReference type="STRING" id="3821.A0A151U2I6"/>
<dbReference type="PROSITE" id="PS50846">
    <property type="entry name" value="HMA_2"/>
    <property type="match status" value="1"/>
</dbReference>
<evidence type="ECO:0000313" key="3">
    <source>
        <dbReference type="Proteomes" id="UP000075243"/>
    </source>
</evidence>
<protein>
    <recommendedName>
        <fullName evidence="1">HMA domain-containing protein</fullName>
    </recommendedName>
</protein>
<dbReference type="InterPro" id="IPR006121">
    <property type="entry name" value="HMA_dom"/>
</dbReference>